<name>A0A0G0YIX4_UNCC2</name>
<dbReference type="EMBL" id="LCBL01000002">
    <property type="protein sequence ID" value="KKS09501.1"/>
    <property type="molecule type" value="Genomic_DNA"/>
</dbReference>
<evidence type="ECO:0000313" key="2">
    <source>
        <dbReference type="EMBL" id="KKS09501.1"/>
    </source>
</evidence>
<dbReference type="Proteomes" id="UP000033869">
    <property type="component" value="Unassembled WGS sequence"/>
</dbReference>
<evidence type="ECO:0000256" key="1">
    <source>
        <dbReference type="SAM" id="Phobius"/>
    </source>
</evidence>
<sequence length="270" mass="30351">MPQDLIWVMFCEALSVIILTLTIFSLTIGYREKSREKRLIDGYKRSVKVTTLNIQEASKPMIVNYAALLRLVVCKICNEDERDKMTERCNNIKTEFESKKASTPKLQELYNHLSEDIKRVTALIMAYGLQEKAKPYLDPLIKGELDLNTAFHNEVSLQDYAKMTAGILHYDNLSSIINSFGLSPHSNGRAATVLNRIINDSTPGHSIYNCFIDLPEQVRCAECKDCIDIGHRAGISIQTTETGYDYSCAKCAKARESRKPNSSIDSKVAG</sequence>
<protein>
    <submittedName>
        <fullName evidence="2">Uncharacterized protein</fullName>
    </submittedName>
</protein>
<keyword evidence="1" id="KW-0812">Transmembrane</keyword>
<dbReference type="AlphaFoldDB" id="A0A0G0YIX4"/>
<accession>A0A0G0YIX4</accession>
<comment type="caution">
    <text evidence="2">The sequence shown here is derived from an EMBL/GenBank/DDBJ whole genome shotgun (WGS) entry which is preliminary data.</text>
</comment>
<reference evidence="2 3" key="1">
    <citation type="journal article" date="2015" name="Nature">
        <title>rRNA introns, odd ribosomes, and small enigmatic genomes across a large radiation of phyla.</title>
        <authorList>
            <person name="Brown C.T."/>
            <person name="Hug L.A."/>
            <person name="Thomas B.C."/>
            <person name="Sharon I."/>
            <person name="Castelle C.J."/>
            <person name="Singh A."/>
            <person name="Wilkins M.J."/>
            <person name="Williams K.H."/>
            <person name="Banfield J.F."/>
        </authorList>
    </citation>
    <scope>NUCLEOTIDE SEQUENCE [LARGE SCALE GENOMIC DNA]</scope>
</reference>
<proteinExistence type="predicted"/>
<evidence type="ECO:0000313" key="3">
    <source>
        <dbReference type="Proteomes" id="UP000033869"/>
    </source>
</evidence>
<keyword evidence="1" id="KW-1133">Transmembrane helix</keyword>
<keyword evidence="1" id="KW-0472">Membrane</keyword>
<feature type="transmembrane region" description="Helical" evidence="1">
    <location>
        <begin position="6"/>
        <end position="30"/>
    </location>
</feature>
<organism evidence="2 3">
    <name type="scientific">candidate division CPR2 bacterium GW2011_GWC1_41_48</name>
    <dbReference type="NCBI Taxonomy" id="1618344"/>
    <lineage>
        <taxon>Bacteria</taxon>
        <taxon>Bacteria division CPR2</taxon>
    </lineage>
</organism>
<gene>
    <name evidence="2" type="ORF">UU65_C0002G0279</name>
</gene>